<sequence>MINFNISWVRGFFNDGIHDFFLKDGTKKQVEMFVADSLCQFVENDDFYLFGEFLIDGSSLLYIILPKENKTLENILEKLETEQLYNLIRFAEAEVKKIRIPKFIVESETDLSERLRKMEMEFVFDSQEWNFDNVCENYENLHISSILQNLSINVNVKGIGDNIIHENEPLSEEGVHEITVDRPFVYMLVTKCRGVMWTKPEHFNIILTGIVCDPTQNT</sequence>
<dbReference type="WBParaSite" id="JU765_v2.g9672.t1">
    <property type="protein sequence ID" value="JU765_v2.g9672.t1"/>
    <property type="gene ID" value="JU765_v2.g9672"/>
</dbReference>
<name>A0AC34RRV3_9BILA</name>
<proteinExistence type="predicted"/>
<protein>
    <submittedName>
        <fullName evidence="2">Serpin domain-containing protein</fullName>
    </submittedName>
</protein>
<dbReference type="Proteomes" id="UP000887576">
    <property type="component" value="Unplaced"/>
</dbReference>
<evidence type="ECO:0000313" key="1">
    <source>
        <dbReference type="Proteomes" id="UP000887576"/>
    </source>
</evidence>
<evidence type="ECO:0000313" key="2">
    <source>
        <dbReference type="WBParaSite" id="JU765_v2.g9672.t1"/>
    </source>
</evidence>
<reference evidence="2" key="1">
    <citation type="submission" date="2022-11" db="UniProtKB">
        <authorList>
            <consortium name="WormBaseParasite"/>
        </authorList>
    </citation>
    <scope>IDENTIFICATION</scope>
</reference>
<organism evidence="1 2">
    <name type="scientific">Panagrolaimus sp. JU765</name>
    <dbReference type="NCBI Taxonomy" id="591449"/>
    <lineage>
        <taxon>Eukaryota</taxon>
        <taxon>Metazoa</taxon>
        <taxon>Ecdysozoa</taxon>
        <taxon>Nematoda</taxon>
        <taxon>Chromadorea</taxon>
        <taxon>Rhabditida</taxon>
        <taxon>Tylenchina</taxon>
        <taxon>Panagrolaimomorpha</taxon>
        <taxon>Panagrolaimoidea</taxon>
        <taxon>Panagrolaimidae</taxon>
        <taxon>Panagrolaimus</taxon>
    </lineage>
</organism>
<accession>A0AC34RRV3</accession>